<dbReference type="GO" id="GO:0055085">
    <property type="term" value="P:transmembrane transport"/>
    <property type="evidence" value="ECO:0007669"/>
    <property type="project" value="TreeGrafter"/>
</dbReference>
<dbReference type="Gene3D" id="2.40.160.20">
    <property type="match status" value="1"/>
</dbReference>
<accession>A0AA46S961</accession>
<organism evidence="1 2">
    <name type="scientific">Acinetobacter ursingii</name>
    <dbReference type="NCBI Taxonomy" id="108980"/>
    <lineage>
        <taxon>Bacteria</taxon>
        <taxon>Pseudomonadati</taxon>
        <taxon>Pseudomonadota</taxon>
        <taxon>Gammaproteobacteria</taxon>
        <taxon>Moraxellales</taxon>
        <taxon>Moraxellaceae</taxon>
        <taxon>Acinetobacter</taxon>
    </lineage>
</organism>
<dbReference type="EMBL" id="CP089044">
    <property type="protein sequence ID" value="UYF76333.1"/>
    <property type="molecule type" value="Genomic_DNA"/>
</dbReference>
<reference evidence="1" key="1">
    <citation type="journal article" date="2022" name="J Glob Antimicrob Resist">
        <title>Comparative analysis of IMP-4- and OXA-58-containing plasmids of three carbapenemase-producing Acinetobacter ursingii strains in the Netherlands.</title>
        <authorList>
            <person name="Hendrickx A.P.A."/>
            <person name="Schade R.P."/>
            <person name="Landman F."/>
            <person name="Bosch T."/>
            <person name="Schouls L.M."/>
            <person name="van Dijk K."/>
        </authorList>
    </citation>
    <scope>NUCLEOTIDE SEQUENCE</scope>
    <source>
        <strain evidence="1">RIVM_C010761</strain>
    </source>
</reference>
<dbReference type="Pfam" id="PF03922">
    <property type="entry name" value="OmpW"/>
    <property type="match status" value="1"/>
</dbReference>
<dbReference type="GO" id="GO:0019867">
    <property type="term" value="C:outer membrane"/>
    <property type="evidence" value="ECO:0007669"/>
    <property type="project" value="InterPro"/>
</dbReference>
<dbReference type="PANTHER" id="PTHR36920:SF1">
    <property type="entry name" value="OUTER MEMBRANE PROTEIN W"/>
    <property type="match status" value="1"/>
</dbReference>
<dbReference type="InterPro" id="IPR011250">
    <property type="entry name" value="OMP/PagP_B-barrel"/>
</dbReference>
<evidence type="ECO:0000313" key="2">
    <source>
        <dbReference type="Proteomes" id="UP001164081"/>
    </source>
</evidence>
<dbReference type="Proteomes" id="UP001164081">
    <property type="component" value="Chromosome"/>
</dbReference>
<protein>
    <submittedName>
        <fullName evidence="1">OmpW family protein</fullName>
    </submittedName>
</protein>
<dbReference type="InterPro" id="IPR005618">
    <property type="entry name" value="OMPW"/>
</dbReference>
<dbReference type="SUPFAM" id="SSF56925">
    <property type="entry name" value="OMPA-like"/>
    <property type="match status" value="1"/>
</dbReference>
<dbReference type="AlphaFoldDB" id="A0AA46S961"/>
<evidence type="ECO:0000313" key="1">
    <source>
        <dbReference type="EMBL" id="UYF76333.1"/>
    </source>
</evidence>
<name>A0AA46S961_9GAMM</name>
<proteinExistence type="predicted"/>
<dbReference type="PANTHER" id="PTHR36920">
    <property type="match status" value="1"/>
</dbReference>
<gene>
    <name evidence="1" type="ORF">LSO58_05430</name>
</gene>
<sequence>MRLSPLADASIRPYIGIGASWMIVFNSKDAFVKDLKIKNAIGPVAQIGLDIPINPRWSAVIDVKKVWFDTQAKGSLLAMGDALMRADIDVDPLVTSFSLAYHF</sequence>